<accession>A0ABN2M943</accession>
<sequence length="1134" mass="122210">MTTKSPVSPAAAGGVGTIYEYRVAAIALTYLLSGTHPPGLQMPLVGVALQQRALGHLLDDVVLTAEPGPSPLCTEYQVKHTLSVTASDSPFVDVVVQGLHVLRDRANDVARGDLGLGLIARGEAEPLAQLAVLAQFAAGHSSATTFAAIFQRGVIDRKVRDRLTQVRKVVTAAIARGAPDLGGVDASTHAFLSALQVWHVSEGPRGADYLAALDRLSPIATSYGLKPIDLFGHLTALAQDWGVTAGVVDASSVRRQLRRRGLGLRESTSEDLQSVGRVESVDADAVVRGPVAAVGLTDMLDKAERMLADADPAAASSYAQIASRLEAAGYWPHAAFMRRQEAEATQRAGHPDEAMIALMGLAWNHLEVVQPWEAGFALEDGRRPDWAEKLSISVGRARKAVGAAVWVAKGSDLEGFIAAFDALEEGDPYRERAAAFLCEEAIAAAAPQHVVERRNVLEAIVLASAARHDDAAQRSAARVQMCLADATGRWAAITPEIHRRYRRPIVAWAHARYGRYLALSGDGPGAQQQYLLAIERACVERMFDDAADWLYALRTVRHWYSDIGRDEQHPLAQALRANSTPSGLPGSPHTAEHARRAMLDLDSPSEALRTAQRWRWQTVVRGQLAEELEAVRSLAQLQQRLGQVEEAVHSFVRAGAPDQAAKAAKALPDRPARLQVNMHVTPVECCRAAAFAAVAAAADLLSDDDAQAWASAALGEVSAPDPDVRTWGAQARPRAFDALAVLCDVLTDGQVDVLLRVLDRLVGPRRPRDTDEAVARILISLAARREDVVPLLVRALLADQRMASVILDRGEQTLTKYREAFGKLLSEAAAESQDACIALIISGADPKPALALARKRVDQALDDRAGGSSLMTIPADASQVAILASVLDSMTCNSVARKLLGQALDPRAETFNRRFALQSLINVIRAVDAKTQATIWPTIMDIARGNHDADLVQVRYGSEPSLEASNEWSSRPTLCDLALACAARVASDDTHFQAIEELGIALIRTVGDAAQWRIGRALFKLPMRRAGLDLNHYAVHPLPAMRAIAAARWARDPGALDVGVALRLAGDEDHRVRKNLALAMNGHLAVVDTNPAITAVVEVLRTDARRSIRGAMSDLEFRLHGREQLLINAATERR</sequence>
<dbReference type="EMBL" id="BAAALT010000136">
    <property type="protein sequence ID" value="GAA1815583.1"/>
    <property type="molecule type" value="Genomic_DNA"/>
</dbReference>
<evidence type="ECO:0008006" key="3">
    <source>
        <dbReference type="Google" id="ProtNLM"/>
    </source>
</evidence>
<name>A0ABN2M943_9ACTN</name>
<dbReference type="Proteomes" id="UP001500218">
    <property type="component" value="Unassembled WGS sequence"/>
</dbReference>
<keyword evidence="2" id="KW-1185">Reference proteome</keyword>
<evidence type="ECO:0000313" key="1">
    <source>
        <dbReference type="EMBL" id="GAA1815583.1"/>
    </source>
</evidence>
<evidence type="ECO:0000313" key="2">
    <source>
        <dbReference type="Proteomes" id="UP001500218"/>
    </source>
</evidence>
<reference evidence="1 2" key="1">
    <citation type="journal article" date="2019" name="Int. J. Syst. Evol. Microbiol.">
        <title>The Global Catalogue of Microorganisms (GCM) 10K type strain sequencing project: providing services to taxonomists for standard genome sequencing and annotation.</title>
        <authorList>
            <consortium name="The Broad Institute Genomics Platform"/>
            <consortium name="The Broad Institute Genome Sequencing Center for Infectious Disease"/>
            <person name="Wu L."/>
            <person name="Ma J."/>
        </authorList>
    </citation>
    <scope>NUCLEOTIDE SEQUENCE [LARGE SCALE GENOMIC DNA]</scope>
    <source>
        <strain evidence="1 2">JCM 13250</strain>
    </source>
</reference>
<gene>
    <name evidence="1" type="ORF">GCM10009682_40630</name>
</gene>
<protein>
    <recommendedName>
        <fullName evidence="3">LigA protein</fullName>
    </recommendedName>
</protein>
<dbReference type="RefSeq" id="WP_344134477.1">
    <property type="nucleotide sequence ID" value="NZ_BAAALT010000136.1"/>
</dbReference>
<organism evidence="1 2">
    <name type="scientific">Luedemannella flava</name>
    <dbReference type="NCBI Taxonomy" id="349316"/>
    <lineage>
        <taxon>Bacteria</taxon>
        <taxon>Bacillati</taxon>
        <taxon>Actinomycetota</taxon>
        <taxon>Actinomycetes</taxon>
        <taxon>Micromonosporales</taxon>
        <taxon>Micromonosporaceae</taxon>
        <taxon>Luedemannella</taxon>
    </lineage>
</organism>
<proteinExistence type="predicted"/>
<comment type="caution">
    <text evidence="1">The sequence shown here is derived from an EMBL/GenBank/DDBJ whole genome shotgun (WGS) entry which is preliminary data.</text>
</comment>